<evidence type="ECO:0000256" key="6">
    <source>
        <dbReference type="PIRSR" id="PIRSR001365-2"/>
    </source>
</evidence>
<feature type="active site" description="Schiff-base intermediate with substrate" evidence="5">
    <location>
        <position position="164"/>
    </location>
</feature>
<dbReference type="AlphaFoldDB" id="Q1IN83"/>
<reference evidence="7 8" key="1">
    <citation type="journal article" date="2009" name="Appl. Environ. Microbiol.">
        <title>Three genomes from the phylum Acidobacteria provide insight into the lifestyles of these microorganisms in soils.</title>
        <authorList>
            <person name="Ward N.L."/>
            <person name="Challacombe J.F."/>
            <person name="Janssen P.H."/>
            <person name="Henrissat B."/>
            <person name="Coutinho P.M."/>
            <person name="Wu M."/>
            <person name="Xie G."/>
            <person name="Haft D.H."/>
            <person name="Sait M."/>
            <person name="Badger J."/>
            <person name="Barabote R.D."/>
            <person name="Bradley B."/>
            <person name="Brettin T.S."/>
            <person name="Brinkac L.M."/>
            <person name="Bruce D."/>
            <person name="Creasy T."/>
            <person name="Daugherty S.C."/>
            <person name="Davidsen T.M."/>
            <person name="DeBoy R.T."/>
            <person name="Detter J.C."/>
            <person name="Dodson R.J."/>
            <person name="Durkin A.S."/>
            <person name="Ganapathy A."/>
            <person name="Gwinn-Giglio M."/>
            <person name="Han C.S."/>
            <person name="Khouri H."/>
            <person name="Kiss H."/>
            <person name="Kothari S.P."/>
            <person name="Madupu R."/>
            <person name="Nelson K.E."/>
            <person name="Nelson W.C."/>
            <person name="Paulsen I."/>
            <person name="Penn K."/>
            <person name="Ren Q."/>
            <person name="Rosovitz M.J."/>
            <person name="Selengut J.D."/>
            <person name="Shrivastava S."/>
            <person name="Sullivan S.A."/>
            <person name="Tapia R."/>
            <person name="Thompson L.S."/>
            <person name="Watkins K.L."/>
            <person name="Yang Q."/>
            <person name="Yu C."/>
            <person name="Zafar N."/>
            <person name="Zhou L."/>
            <person name="Kuske C.R."/>
        </authorList>
    </citation>
    <scope>NUCLEOTIDE SEQUENCE [LARGE SCALE GENOMIC DNA]</scope>
    <source>
        <strain evidence="7 8">Ellin345</strain>
    </source>
</reference>
<dbReference type="InterPro" id="IPR020625">
    <property type="entry name" value="Schiff_base-form_aldolases_AS"/>
</dbReference>
<feature type="binding site" evidence="6">
    <location>
        <position position="244"/>
    </location>
    <ligand>
        <name>pyruvate</name>
        <dbReference type="ChEBI" id="CHEBI:15361"/>
    </ligand>
</feature>
<feature type="active site" description="Proton donor/acceptor" evidence="5">
    <location>
        <position position="136"/>
    </location>
</feature>
<sequence length="331" mass="35159">MLLQGVFPAITTPFYPDGRIYFRKLEHNVAKYSLTDIAGFVVLGSTGEVVMLSDGERREILLGAIEAAGGNKIMIAGTGAESVRGTLEMTEAAAEFGYDAALVRTPHYYKSQMTTAVMANFYRTVADRSALPVLIYSVPPFTGYDIPTEVVKELADHPNVIGIKESSGSVEKIAQMAKETAHVRRTVSATLRRSTGRRDVVSVSALAGTSTVVEERTQEVGFQILAGSAQKMLPSLEAGASGAVLAFGCVAPVACVEVHKAFRAGDIEKAKAAQEKIVGPATRIASQLGVAGVKYGMDFNGYYGGNPRLPLLPVSSEVRAEIEGLLGDLRG</sequence>
<accession>Q1IN83</accession>
<evidence type="ECO:0000256" key="5">
    <source>
        <dbReference type="PIRSR" id="PIRSR001365-1"/>
    </source>
</evidence>
<dbReference type="PIRSF" id="PIRSF001365">
    <property type="entry name" value="DHDPS"/>
    <property type="match status" value="1"/>
</dbReference>
<keyword evidence="3" id="KW-0704">Schiff base</keyword>
<dbReference type="PANTHER" id="PTHR12128:SF66">
    <property type="entry name" value="4-HYDROXY-2-OXOGLUTARATE ALDOLASE, MITOCHONDRIAL"/>
    <property type="match status" value="1"/>
</dbReference>
<dbReference type="EnsemblBacteria" id="ABF41667">
    <property type="protein sequence ID" value="ABF41667"/>
    <property type="gene ID" value="Acid345_2666"/>
</dbReference>
<evidence type="ECO:0000313" key="7">
    <source>
        <dbReference type="EMBL" id="ABF41667.1"/>
    </source>
</evidence>
<comment type="similarity">
    <text evidence="1 4">Belongs to the DapA family.</text>
</comment>
<dbReference type="InterPro" id="IPR002220">
    <property type="entry name" value="DapA-like"/>
</dbReference>
<name>Q1IN83_KORVE</name>
<protein>
    <submittedName>
        <fullName evidence="7">Dihydrodipicolinate synthetase</fullName>
    </submittedName>
</protein>
<dbReference type="OrthoDB" id="9782828at2"/>
<dbReference type="CDD" id="cd00408">
    <property type="entry name" value="DHDPS-like"/>
    <property type="match status" value="1"/>
</dbReference>
<gene>
    <name evidence="7" type="ordered locus">Acid345_2666</name>
</gene>
<evidence type="ECO:0000256" key="3">
    <source>
        <dbReference type="ARBA" id="ARBA00023270"/>
    </source>
</evidence>
<dbReference type="HOGENOM" id="CLU_049343_0_1_0"/>
<dbReference type="PRINTS" id="PR00146">
    <property type="entry name" value="DHPICSNTHASE"/>
</dbReference>
<dbReference type="EMBL" id="CP000360">
    <property type="protein sequence ID" value="ABF41667.1"/>
    <property type="molecule type" value="Genomic_DNA"/>
</dbReference>
<dbReference type="PROSITE" id="PS00666">
    <property type="entry name" value="DHDPS_2"/>
    <property type="match status" value="1"/>
</dbReference>
<dbReference type="RefSeq" id="WP_011523468.1">
    <property type="nucleotide sequence ID" value="NC_008009.1"/>
</dbReference>
<dbReference type="InterPro" id="IPR013785">
    <property type="entry name" value="Aldolase_TIM"/>
</dbReference>
<proteinExistence type="inferred from homology"/>
<evidence type="ECO:0000313" key="8">
    <source>
        <dbReference type="Proteomes" id="UP000002432"/>
    </source>
</evidence>
<keyword evidence="2 4" id="KW-0456">Lyase</keyword>
<dbReference type="SMART" id="SM01130">
    <property type="entry name" value="DHDPS"/>
    <property type="match status" value="1"/>
</dbReference>
<organism evidence="7 8">
    <name type="scientific">Koribacter versatilis (strain Ellin345)</name>
    <dbReference type="NCBI Taxonomy" id="204669"/>
    <lineage>
        <taxon>Bacteria</taxon>
        <taxon>Pseudomonadati</taxon>
        <taxon>Acidobacteriota</taxon>
        <taxon>Terriglobia</taxon>
        <taxon>Terriglobales</taxon>
        <taxon>Candidatus Korobacteraceae</taxon>
        <taxon>Candidatus Korobacter</taxon>
    </lineage>
</organism>
<evidence type="ECO:0000256" key="2">
    <source>
        <dbReference type="ARBA" id="ARBA00023239"/>
    </source>
</evidence>
<evidence type="ECO:0000256" key="4">
    <source>
        <dbReference type="PIRNR" id="PIRNR001365"/>
    </source>
</evidence>
<dbReference type="Gene3D" id="3.20.20.70">
    <property type="entry name" value="Aldolase class I"/>
    <property type="match status" value="1"/>
</dbReference>
<dbReference type="STRING" id="204669.Acid345_2666"/>
<dbReference type="KEGG" id="aba:Acid345_2666"/>
<dbReference type="Pfam" id="PF00701">
    <property type="entry name" value="DHDPS"/>
    <property type="match status" value="2"/>
</dbReference>
<dbReference type="GO" id="GO:0008840">
    <property type="term" value="F:4-hydroxy-tetrahydrodipicolinate synthase activity"/>
    <property type="evidence" value="ECO:0007669"/>
    <property type="project" value="TreeGrafter"/>
</dbReference>
<dbReference type="eggNOG" id="COG0329">
    <property type="taxonomic scope" value="Bacteria"/>
</dbReference>
<evidence type="ECO:0000256" key="1">
    <source>
        <dbReference type="ARBA" id="ARBA00007592"/>
    </source>
</evidence>
<feature type="binding site" evidence="6">
    <location>
        <position position="46"/>
    </location>
    <ligand>
        <name>pyruvate</name>
        <dbReference type="ChEBI" id="CHEBI:15361"/>
    </ligand>
</feature>
<dbReference type="Proteomes" id="UP000002432">
    <property type="component" value="Chromosome"/>
</dbReference>
<keyword evidence="8" id="KW-1185">Reference proteome</keyword>
<dbReference type="GO" id="GO:0044281">
    <property type="term" value="P:small molecule metabolic process"/>
    <property type="evidence" value="ECO:0007669"/>
    <property type="project" value="UniProtKB-ARBA"/>
</dbReference>
<dbReference type="PANTHER" id="PTHR12128">
    <property type="entry name" value="DIHYDRODIPICOLINATE SYNTHASE"/>
    <property type="match status" value="1"/>
</dbReference>
<dbReference type="SUPFAM" id="SSF51569">
    <property type="entry name" value="Aldolase"/>
    <property type="match status" value="1"/>
</dbReference>